<keyword evidence="1" id="KW-1133">Transmembrane helix</keyword>
<feature type="transmembrane region" description="Helical" evidence="1">
    <location>
        <begin position="106"/>
        <end position="128"/>
    </location>
</feature>
<evidence type="ECO:0000313" key="2">
    <source>
        <dbReference type="EMBL" id="GAA5795307.1"/>
    </source>
</evidence>
<evidence type="ECO:0000313" key="3">
    <source>
        <dbReference type="Proteomes" id="UP001476247"/>
    </source>
</evidence>
<organism evidence="2 3">
    <name type="scientific">Helicostylum pulchrum</name>
    <dbReference type="NCBI Taxonomy" id="562976"/>
    <lineage>
        <taxon>Eukaryota</taxon>
        <taxon>Fungi</taxon>
        <taxon>Fungi incertae sedis</taxon>
        <taxon>Mucoromycota</taxon>
        <taxon>Mucoromycotina</taxon>
        <taxon>Mucoromycetes</taxon>
        <taxon>Mucorales</taxon>
        <taxon>Mucorineae</taxon>
        <taxon>Mucoraceae</taxon>
        <taxon>Helicostylum</taxon>
    </lineage>
</organism>
<proteinExistence type="predicted"/>
<feature type="transmembrane region" description="Helical" evidence="1">
    <location>
        <begin position="48"/>
        <end position="70"/>
    </location>
</feature>
<feature type="transmembrane region" description="Helical" evidence="1">
    <location>
        <begin position="23"/>
        <end position="42"/>
    </location>
</feature>
<keyword evidence="3" id="KW-1185">Reference proteome</keyword>
<name>A0ABP9XMM7_9FUNG</name>
<sequence length="134" mass="15589">MDKIGRFVESVSYDFKPGSETDFNDGLGGSCAVILIMVMAWPTKFNQFAPQLLFNIYLHTLWGAILALVFPDLRDHDMLGEVFNFFLVGFLIKAGNWYRFIMYGTAFILMYLTRYILVEPFIRLFVVVQHEKKK</sequence>
<comment type="caution">
    <text evidence="2">The sequence shown here is derived from an EMBL/GenBank/DDBJ whole genome shotgun (WGS) entry which is preliminary data.</text>
</comment>
<dbReference type="Proteomes" id="UP001476247">
    <property type="component" value="Unassembled WGS sequence"/>
</dbReference>
<protein>
    <submittedName>
        <fullName evidence="2">Uncharacterized protein</fullName>
    </submittedName>
</protein>
<dbReference type="EMBL" id="BAABUJ010000004">
    <property type="protein sequence ID" value="GAA5795307.1"/>
    <property type="molecule type" value="Genomic_DNA"/>
</dbReference>
<feature type="transmembrane region" description="Helical" evidence="1">
    <location>
        <begin position="82"/>
        <end position="100"/>
    </location>
</feature>
<accession>A0ABP9XMM7</accession>
<reference evidence="2 3" key="1">
    <citation type="submission" date="2024-04" db="EMBL/GenBank/DDBJ databases">
        <title>genome sequences of Mucor flavus KT1a and Helicostylum pulchrum KT1b strains isolation_sourced from the surface of a dry-aged beef.</title>
        <authorList>
            <person name="Toyotome T."/>
            <person name="Hosono M."/>
            <person name="Torimaru M."/>
            <person name="Fukuda K."/>
            <person name="Mikami N."/>
        </authorList>
    </citation>
    <scope>NUCLEOTIDE SEQUENCE [LARGE SCALE GENOMIC DNA]</scope>
    <source>
        <strain evidence="2 3">KT1b</strain>
    </source>
</reference>
<keyword evidence="1" id="KW-0812">Transmembrane</keyword>
<gene>
    <name evidence="2" type="ORF">HPULCUR_000663</name>
</gene>
<evidence type="ECO:0000256" key="1">
    <source>
        <dbReference type="SAM" id="Phobius"/>
    </source>
</evidence>
<keyword evidence="1" id="KW-0472">Membrane</keyword>